<sequence>MWNGTLVIIKDYLAMTDHQRRAKSQRLLLVFSPTPWRYHFDHQGAEDECRKAYRQPFVLLLKTL</sequence>
<reference evidence="1" key="1">
    <citation type="submission" date="2014-11" db="EMBL/GenBank/DDBJ databases">
        <authorList>
            <person name="Amaro Gonzalez C."/>
        </authorList>
    </citation>
    <scope>NUCLEOTIDE SEQUENCE</scope>
</reference>
<organism evidence="1">
    <name type="scientific">Anguilla anguilla</name>
    <name type="common">European freshwater eel</name>
    <name type="synonym">Muraena anguilla</name>
    <dbReference type="NCBI Taxonomy" id="7936"/>
    <lineage>
        <taxon>Eukaryota</taxon>
        <taxon>Metazoa</taxon>
        <taxon>Chordata</taxon>
        <taxon>Craniata</taxon>
        <taxon>Vertebrata</taxon>
        <taxon>Euteleostomi</taxon>
        <taxon>Actinopterygii</taxon>
        <taxon>Neopterygii</taxon>
        <taxon>Teleostei</taxon>
        <taxon>Anguilliformes</taxon>
        <taxon>Anguillidae</taxon>
        <taxon>Anguilla</taxon>
    </lineage>
</organism>
<reference evidence="1" key="2">
    <citation type="journal article" date="2015" name="Fish Shellfish Immunol.">
        <title>Early steps in the European eel (Anguilla anguilla)-Vibrio vulnificus interaction in the gills: Role of the RtxA13 toxin.</title>
        <authorList>
            <person name="Callol A."/>
            <person name="Pajuelo D."/>
            <person name="Ebbesson L."/>
            <person name="Teles M."/>
            <person name="MacKenzie S."/>
            <person name="Amaro C."/>
        </authorList>
    </citation>
    <scope>NUCLEOTIDE SEQUENCE</scope>
</reference>
<evidence type="ECO:0000313" key="1">
    <source>
        <dbReference type="EMBL" id="JAH10763.1"/>
    </source>
</evidence>
<name>A0A0E9Q3V2_ANGAN</name>
<proteinExistence type="predicted"/>
<dbReference type="EMBL" id="GBXM01097814">
    <property type="protein sequence ID" value="JAH10763.1"/>
    <property type="molecule type" value="Transcribed_RNA"/>
</dbReference>
<dbReference type="AlphaFoldDB" id="A0A0E9Q3V2"/>
<accession>A0A0E9Q3V2</accession>
<protein>
    <submittedName>
        <fullName evidence="1">Uncharacterized protein</fullName>
    </submittedName>
</protein>